<dbReference type="NCBIfam" id="TIGR02795">
    <property type="entry name" value="tol_pal_ybgF"/>
    <property type="match status" value="1"/>
</dbReference>
<dbReference type="EMBL" id="CP146069">
    <property type="protein sequence ID" value="WWR46001.1"/>
    <property type="molecule type" value="Genomic_DNA"/>
</dbReference>
<dbReference type="RefSeq" id="WP_338548901.1">
    <property type="nucleotide sequence ID" value="NZ_CP146069.1"/>
</dbReference>
<feature type="coiled-coil region" evidence="1">
    <location>
        <begin position="28"/>
        <end position="88"/>
    </location>
</feature>
<protein>
    <recommendedName>
        <fullName evidence="1">Cell division coordinator CpoB</fullName>
    </recommendedName>
</protein>
<dbReference type="Gene3D" id="1.25.40.10">
    <property type="entry name" value="Tetratricopeptide repeat domain"/>
    <property type="match status" value="1"/>
</dbReference>
<dbReference type="Proteomes" id="UP001364156">
    <property type="component" value="Chromosome"/>
</dbReference>
<dbReference type="InterPro" id="IPR034706">
    <property type="entry name" value="CpoB"/>
</dbReference>
<keyword evidence="1" id="KW-0574">Periplasm</keyword>
<feature type="chain" id="PRO_5044936658" description="Cell division coordinator CpoB" evidence="1">
    <location>
        <begin position="22"/>
        <end position="292"/>
    </location>
</feature>
<keyword evidence="1" id="KW-0131">Cell cycle</keyword>
<dbReference type="HAMAP" id="MF_02066">
    <property type="entry name" value="CpoB"/>
    <property type="match status" value="1"/>
</dbReference>
<sequence precursor="true">MRWIFKLVVVAMLGMPSVASAQEGGETLADIRQELAVLYVELQRLKRELSTTGASGQLTVGGTVIDRVNAMEAELQRLTSKTEQLEFRIDRVVTDGTNRVGDLEFRICELEPGCDIGTLEVGDTLGGVAHSTGSTATGTDTASTEITTGEISGSSDTGTTSGVELAVGEQADFDTAMASFTAGDMAEAARQFALFQENYPGSPLGGEAGLKRGEALEQSGEMTQAARAYLDTFSAEPNGAKAPDALFRLGRALAQLGQTNEACVTLSEVGVRFPQSPAAAEAQAEIQNMSCG</sequence>
<dbReference type="SUPFAM" id="SSF48452">
    <property type="entry name" value="TPR-like"/>
    <property type="match status" value="1"/>
</dbReference>
<dbReference type="InterPro" id="IPR019734">
    <property type="entry name" value="TPR_rpt"/>
</dbReference>
<keyword evidence="1" id="KW-0175">Coiled coil</keyword>
<reference evidence="2 3" key="1">
    <citation type="submission" date="2023-10" db="EMBL/GenBank/DDBJ databases">
        <title>Roseovarius strain S88 nov., isolated from a marine algae.</title>
        <authorList>
            <person name="Lee M.W."/>
            <person name="Lee J.K."/>
            <person name="Kim J.M."/>
            <person name="Choi D.G."/>
            <person name="Baek J.H."/>
            <person name="Bayburt H."/>
            <person name="Jung J.J."/>
            <person name="Han D.M."/>
            <person name="Jeon C.O."/>
        </authorList>
    </citation>
    <scope>NUCLEOTIDE SEQUENCE [LARGE SCALE GENOMIC DNA]</scope>
    <source>
        <strain evidence="2 3">S88</strain>
    </source>
</reference>
<feature type="signal peptide" evidence="1">
    <location>
        <begin position="1"/>
        <end position="21"/>
    </location>
</feature>
<accession>A0ABZ2HDQ8</accession>
<comment type="subcellular location">
    <subcellularLocation>
        <location evidence="1">Periplasm</location>
    </subcellularLocation>
</comment>
<dbReference type="Pfam" id="PF13174">
    <property type="entry name" value="TPR_6"/>
    <property type="match status" value="2"/>
</dbReference>
<dbReference type="InterPro" id="IPR011990">
    <property type="entry name" value="TPR-like_helical_dom_sf"/>
</dbReference>
<comment type="similarity">
    <text evidence="1">Belongs to the CpoB family.</text>
</comment>
<comment type="function">
    <text evidence="1">Mediates coordination of peptidoglycan synthesis and outer membrane constriction during cell division.</text>
</comment>
<keyword evidence="3" id="KW-1185">Reference proteome</keyword>
<evidence type="ECO:0000313" key="3">
    <source>
        <dbReference type="Proteomes" id="UP001364156"/>
    </source>
</evidence>
<name>A0ABZ2HDQ8_9RHOB</name>
<keyword evidence="1" id="KW-0132">Cell division</keyword>
<organism evidence="2 3">
    <name type="scientific">Roseovarius phycicola</name>
    <dbReference type="NCBI Taxonomy" id="3080976"/>
    <lineage>
        <taxon>Bacteria</taxon>
        <taxon>Pseudomonadati</taxon>
        <taxon>Pseudomonadota</taxon>
        <taxon>Alphaproteobacteria</taxon>
        <taxon>Rhodobacterales</taxon>
        <taxon>Roseobacteraceae</taxon>
        <taxon>Roseovarius</taxon>
    </lineage>
</organism>
<gene>
    <name evidence="2" type="primary">ybgF</name>
    <name evidence="1" type="synonym">cpoB</name>
    <name evidence="2" type="ORF">RZ517_14645</name>
</gene>
<evidence type="ECO:0000256" key="1">
    <source>
        <dbReference type="HAMAP-Rule" id="MF_02066"/>
    </source>
</evidence>
<proteinExistence type="inferred from homology"/>
<dbReference type="InterPro" id="IPR014162">
    <property type="entry name" value="CpoB_C"/>
</dbReference>
<keyword evidence="1" id="KW-0732">Signal</keyword>
<evidence type="ECO:0000313" key="2">
    <source>
        <dbReference type="EMBL" id="WWR46001.1"/>
    </source>
</evidence>